<feature type="transmembrane region" description="Helical" evidence="3">
    <location>
        <begin position="65"/>
        <end position="82"/>
    </location>
</feature>
<dbReference type="STRING" id="42256.RradSPS_1506"/>
<dbReference type="Proteomes" id="UP001281130">
    <property type="component" value="Unassembled WGS sequence"/>
</dbReference>
<dbReference type="AlphaFoldDB" id="A0A023X403"/>
<dbReference type="EMBL" id="CP007514">
    <property type="protein sequence ID" value="AHY46789.1"/>
    <property type="molecule type" value="Genomic_DNA"/>
</dbReference>
<dbReference type="EMBL" id="JAWXXX010000001">
    <property type="protein sequence ID" value="MDX5894196.1"/>
    <property type="molecule type" value="Genomic_DNA"/>
</dbReference>
<evidence type="ECO:0008006" key="7">
    <source>
        <dbReference type="Google" id="ProtNLM"/>
    </source>
</evidence>
<protein>
    <recommendedName>
        <fullName evidence="7">Cell division protein FtsL</fullName>
    </recommendedName>
</protein>
<sequence>MAAPNYGGYDRVGYVRARGELRLSRPIAPERREAERAPSRDVRRKVRRVGRSREERQAALRRRRFVVVVILPVLLLLGSVYLHNVASNTEASVADLESRIAEAESRYEQLGVREARLSNSERIRSLAAKDQGMKAPAAAEIETLEAEAGDGSALETPGP</sequence>
<feature type="region of interest" description="Disordered" evidence="2">
    <location>
        <begin position="28"/>
        <end position="48"/>
    </location>
</feature>
<evidence type="ECO:0000256" key="3">
    <source>
        <dbReference type="SAM" id="Phobius"/>
    </source>
</evidence>
<keyword evidence="3" id="KW-1133">Transmembrane helix</keyword>
<feature type="region of interest" description="Disordered" evidence="2">
    <location>
        <begin position="127"/>
        <end position="159"/>
    </location>
</feature>
<reference evidence="4 6" key="1">
    <citation type="submission" date="2014-03" db="EMBL/GenBank/DDBJ databases">
        <title>Complete genome sequence of the Radio-Resistant Rubrobacter radiotolerans RSPS-4.</title>
        <authorList>
            <person name="Egas C.C."/>
            <person name="Barroso C.C."/>
            <person name="Froufe H.J.C."/>
            <person name="Pacheco J.J."/>
            <person name="Albuquerque L.L."/>
            <person name="da Costa M.M.S."/>
        </authorList>
    </citation>
    <scope>NUCLEOTIDE SEQUENCE [LARGE SCALE GENOMIC DNA]</scope>
    <source>
        <strain evidence="4 6">RSPS-4</strain>
    </source>
</reference>
<dbReference type="Proteomes" id="UP000025229">
    <property type="component" value="Chromosome"/>
</dbReference>
<evidence type="ECO:0000256" key="1">
    <source>
        <dbReference type="SAM" id="Coils"/>
    </source>
</evidence>
<gene>
    <name evidence="4" type="ORF">RradSPS_1506</name>
    <name evidence="5" type="ORF">SIL72_09145</name>
</gene>
<keyword evidence="3" id="KW-0812">Transmembrane</keyword>
<evidence type="ECO:0000313" key="5">
    <source>
        <dbReference type="EMBL" id="MDX5894196.1"/>
    </source>
</evidence>
<keyword evidence="1" id="KW-0175">Coiled coil</keyword>
<feature type="coiled-coil region" evidence="1">
    <location>
        <begin position="86"/>
        <end position="113"/>
    </location>
</feature>
<keyword evidence="6" id="KW-1185">Reference proteome</keyword>
<dbReference type="HOGENOM" id="CLU_1659438_0_0_11"/>
<reference evidence="5" key="2">
    <citation type="submission" date="2023-11" db="EMBL/GenBank/DDBJ databases">
        <title>MicrobeMod: A computational toolkit for identifying prokaryotic methylation and restriction-modification with nanopore sequencing.</title>
        <authorList>
            <person name="Crits-Christoph A."/>
            <person name="Kang S.C."/>
            <person name="Lee H."/>
            <person name="Ostrov N."/>
        </authorList>
    </citation>
    <scope>NUCLEOTIDE SEQUENCE</scope>
    <source>
        <strain evidence="5">ATCC 51242</strain>
    </source>
</reference>
<proteinExistence type="predicted"/>
<keyword evidence="3" id="KW-0472">Membrane</keyword>
<evidence type="ECO:0000313" key="6">
    <source>
        <dbReference type="Proteomes" id="UP000025229"/>
    </source>
</evidence>
<name>A0A023X403_RUBRA</name>
<evidence type="ECO:0000256" key="2">
    <source>
        <dbReference type="SAM" id="MobiDB-lite"/>
    </source>
</evidence>
<evidence type="ECO:0000313" key="4">
    <source>
        <dbReference type="EMBL" id="AHY46789.1"/>
    </source>
</evidence>
<feature type="compositionally biased region" description="Basic and acidic residues" evidence="2">
    <location>
        <begin position="28"/>
        <end position="41"/>
    </location>
</feature>
<organism evidence="4 6">
    <name type="scientific">Rubrobacter radiotolerans</name>
    <name type="common">Arthrobacter radiotolerans</name>
    <dbReference type="NCBI Taxonomy" id="42256"/>
    <lineage>
        <taxon>Bacteria</taxon>
        <taxon>Bacillati</taxon>
        <taxon>Actinomycetota</taxon>
        <taxon>Rubrobacteria</taxon>
        <taxon>Rubrobacterales</taxon>
        <taxon>Rubrobacteraceae</taxon>
        <taxon>Rubrobacter</taxon>
    </lineage>
</organism>
<dbReference type="KEGG" id="rrd:RradSPS_1506"/>
<dbReference type="RefSeq" id="WP_038681748.1">
    <property type="nucleotide sequence ID" value="NZ_CP007514.1"/>
</dbReference>
<accession>A0A023X403</accession>